<proteinExistence type="predicted"/>
<keyword evidence="3" id="KW-1015">Disulfide bond</keyword>
<feature type="chain" id="PRO_5046172037" evidence="5">
    <location>
        <begin position="24"/>
        <end position="150"/>
    </location>
</feature>
<evidence type="ECO:0000313" key="7">
    <source>
        <dbReference type="EMBL" id="UTV29539.1"/>
    </source>
</evidence>
<dbReference type="InterPro" id="IPR013766">
    <property type="entry name" value="Thioredoxin_domain"/>
</dbReference>
<evidence type="ECO:0000259" key="6">
    <source>
        <dbReference type="PROSITE" id="PS51352"/>
    </source>
</evidence>
<dbReference type="PROSITE" id="PS51352">
    <property type="entry name" value="THIOREDOXIN_2"/>
    <property type="match status" value="1"/>
</dbReference>
<organism evidence="7 8">
    <name type="scientific">Photobacterium atrarenae</name>
    <dbReference type="NCBI Taxonomy" id="865757"/>
    <lineage>
        <taxon>Bacteria</taxon>
        <taxon>Pseudomonadati</taxon>
        <taxon>Pseudomonadota</taxon>
        <taxon>Gammaproteobacteria</taxon>
        <taxon>Vibrionales</taxon>
        <taxon>Vibrionaceae</taxon>
        <taxon>Photobacterium</taxon>
    </lineage>
</organism>
<protein>
    <submittedName>
        <fullName evidence="7">TlpA family protein disulfide reductase</fullName>
    </submittedName>
</protein>
<dbReference type="PANTHER" id="PTHR42852">
    <property type="entry name" value="THIOL:DISULFIDE INTERCHANGE PROTEIN DSBE"/>
    <property type="match status" value="1"/>
</dbReference>
<keyword evidence="5" id="KW-0732">Signal</keyword>
<evidence type="ECO:0000256" key="1">
    <source>
        <dbReference type="ARBA" id="ARBA00004196"/>
    </source>
</evidence>
<keyword evidence="2" id="KW-0201">Cytochrome c-type biogenesis</keyword>
<dbReference type="Proteomes" id="UP001057998">
    <property type="component" value="Chromosome 2"/>
</dbReference>
<dbReference type="EMBL" id="CP101509">
    <property type="protein sequence ID" value="UTV29539.1"/>
    <property type="molecule type" value="Genomic_DNA"/>
</dbReference>
<dbReference type="InterPro" id="IPR000866">
    <property type="entry name" value="AhpC/TSA"/>
</dbReference>
<evidence type="ECO:0000256" key="3">
    <source>
        <dbReference type="ARBA" id="ARBA00023157"/>
    </source>
</evidence>
<dbReference type="CDD" id="cd02966">
    <property type="entry name" value="TlpA_like_family"/>
    <property type="match status" value="1"/>
</dbReference>
<evidence type="ECO:0000256" key="4">
    <source>
        <dbReference type="ARBA" id="ARBA00023284"/>
    </source>
</evidence>
<gene>
    <name evidence="7" type="ORF">NNL38_21210</name>
</gene>
<keyword evidence="8" id="KW-1185">Reference proteome</keyword>
<dbReference type="InterPro" id="IPR036249">
    <property type="entry name" value="Thioredoxin-like_sf"/>
</dbReference>
<feature type="signal peptide" evidence="5">
    <location>
        <begin position="1"/>
        <end position="23"/>
    </location>
</feature>
<dbReference type="InterPro" id="IPR017937">
    <property type="entry name" value="Thioredoxin_CS"/>
</dbReference>
<reference evidence="7" key="1">
    <citation type="submission" date="2022-07" db="EMBL/GenBank/DDBJ databases">
        <title>Genome sequencing of Photobacterium atrarenae GJH2-4.</title>
        <authorList>
            <person name="Park S.-J."/>
        </authorList>
    </citation>
    <scope>NUCLEOTIDE SEQUENCE</scope>
    <source>
        <strain evidence="7">GJH2-4</strain>
    </source>
</reference>
<evidence type="ECO:0000256" key="5">
    <source>
        <dbReference type="SAM" id="SignalP"/>
    </source>
</evidence>
<dbReference type="RefSeq" id="WP_255390857.1">
    <property type="nucleotide sequence ID" value="NZ_CP101509.1"/>
</dbReference>
<keyword evidence="4" id="KW-0676">Redox-active center</keyword>
<dbReference type="PROSITE" id="PS00194">
    <property type="entry name" value="THIOREDOXIN_1"/>
    <property type="match status" value="1"/>
</dbReference>
<evidence type="ECO:0000313" key="8">
    <source>
        <dbReference type="Proteomes" id="UP001057998"/>
    </source>
</evidence>
<dbReference type="SUPFAM" id="SSF52833">
    <property type="entry name" value="Thioredoxin-like"/>
    <property type="match status" value="1"/>
</dbReference>
<feature type="domain" description="Thioredoxin" evidence="6">
    <location>
        <begin position="15"/>
        <end position="148"/>
    </location>
</feature>
<dbReference type="InterPro" id="IPR050553">
    <property type="entry name" value="Thioredoxin_ResA/DsbE_sf"/>
</dbReference>
<comment type="subcellular location">
    <subcellularLocation>
        <location evidence="1">Cell envelope</location>
    </subcellularLocation>
</comment>
<dbReference type="Gene3D" id="3.40.30.10">
    <property type="entry name" value="Glutaredoxin"/>
    <property type="match status" value="1"/>
</dbReference>
<evidence type="ECO:0000256" key="2">
    <source>
        <dbReference type="ARBA" id="ARBA00022748"/>
    </source>
</evidence>
<name>A0ABY5GJP2_9GAMM</name>
<dbReference type="Pfam" id="PF00578">
    <property type="entry name" value="AhpC-TSA"/>
    <property type="match status" value="1"/>
</dbReference>
<dbReference type="PANTHER" id="PTHR42852:SF6">
    <property type="entry name" value="THIOL:DISULFIDE INTERCHANGE PROTEIN DSBE"/>
    <property type="match status" value="1"/>
</dbReference>
<accession>A0ABY5GJP2</accession>
<sequence length="150" mass="16716">MIKKMTLLTLLLGGLLNTSLAHAFEDAYGEALSWQGKWKVVNYWAEWCGPCRREIPAFNQLSTEFDGQVMMIGVNFDSLAGQDLIQTLERLDIRFPVLSEPSKIKANLPQPVVLPTTYIVNPQGEPVKMLVGEQSRQDIQQALAAVQNAT</sequence>